<dbReference type="GO" id="GO:0003677">
    <property type="term" value="F:DNA binding"/>
    <property type="evidence" value="ECO:0007669"/>
    <property type="project" value="InterPro"/>
</dbReference>
<gene>
    <name evidence="2" type="ORF">SAMN00777080_3858</name>
</gene>
<dbReference type="EMBL" id="LT838813">
    <property type="protein sequence ID" value="SMD45213.1"/>
    <property type="molecule type" value="Genomic_DNA"/>
</dbReference>
<organism evidence="2 3">
    <name type="scientific">Aquiflexum balticum DSM 16537</name>
    <dbReference type="NCBI Taxonomy" id="758820"/>
    <lineage>
        <taxon>Bacteria</taxon>
        <taxon>Pseudomonadati</taxon>
        <taxon>Bacteroidota</taxon>
        <taxon>Cytophagia</taxon>
        <taxon>Cytophagales</taxon>
        <taxon>Cyclobacteriaceae</taxon>
        <taxon>Aquiflexum</taxon>
    </lineage>
</organism>
<name>A0A1W2H8L1_9BACT</name>
<reference evidence="3" key="1">
    <citation type="submission" date="2017-04" db="EMBL/GenBank/DDBJ databases">
        <authorList>
            <person name="Varghese N."/>
            <person name="Submissions S."/>
        </authorList>
    </citation>
    <scope>NUCLEOTIDE SEQUENCE [LARGE SCALE GENOMIC DNA]</scope>
    <source>
        <strain evidence="3">DSM 16537</strain>
    </source>
</reference>
<dbReference type="SUPFAM" id="SSF47413">
    <property type="entry name" value="lambda repressor-like DNA-binding domains"/>
    <property type="match status" value="1"/>
</dbReference>
<evidence type="ECO:0000259" key="1">
    <source>
        <dbReference type="Pfam" id="PF08667"/>
    </source>
</evidence>
<evidence type="ECO:0000313" key="2">
    <source>
        <dbReference type="EMBL" id="SMD45213.1"/>
    </source>
</evidence>
<dbReference type="InterPro" id="IPR010982">
    <property type="entry name" value="Lambda_DNA-bd_dom_sf"/>
</dbReference>
<dbReference type="Gene3D" id="1.10.260.40">
    <property type="entry name" value="lambda repressor-like DNA-binding domains"/>
    <property type="match status" value="1"/>
</dbReference>
<evidence type="ECO:0000313" key="3">
    <source>
        <dbReference type="Proteomes" id="UP000192333"/>
    </source>
</evidence>
<dbReference type="InterPro" id="IPR013975">
    <property type="entry name" value="Tscrpt_reg_BetR_N"/>
</dbReference>
<dbReference type="STRING" id="758820.SAMN00777080_3858"/>
<dbReference type="OrthoDB" id="1098026at2"/>
<dbReference type="AlphaFoldDB" id="A0A1W2H8L1"/>
<feature type="domain" description="Transcription regulator BetR N-terminal" evidence="1">
    <location>
        <begin position="27"/>
        <end position="74"/>
    </location>
</feature>
<proteinExistence type="predicted"/>
<protein>
    <submittedName>
        <fullName evidence="2">BetR domain-containing protein</fullName>
    </submittedName>
</protein>
<sequence>MASSEIQVQFFQHIKNLLPPYKSLVDEISDLLEISNDSAYRRIRGEKFIDLEEIKKISQHFNISLDQVFNLQTNAIVFHGKLNSLNKTGFEEWLDDVLTQLQLVQSQKNKHIYYLVKDMPPFYHFYFPELASFKFFFWMKSILYYEDLKQEKFTTESLCYFKFKETCNKIIHVYNQIPTTEIWNEEGINVTLNQIDLYYQMGLIPTADLTIKLYSQLLETVNHLEKMAESGLKFGMGKSPTFESAPYNMFVNEFVIGDNTFFAELENVRITYLNHSVMYFIGSMDPKFNDAMFKNLDNLIKKSTMISSVGEKERNRFFNKLRKKIEQKMENIN</sequence>
<dbReference type="Proteomes" id="UP000192333">
    <property type="component" value="Chromosome I"/>
</dbReference>
<keyword evidence="3" id="KW-1185">Reference proteome</keyword>
<dbReference type="RefSeq" id="WP_084121956.1">
    <property type="nucleotide sequence ID" value="NZ_LT838813.1"/>
</dbReference>
<dbReference type="Pfam" id="PF08667">
    <property type="entry name" value="BetR"/>
    <property type="match status" value="1"/>
</dbReference>
<accession>A0A1W2H8L1</accession>